<dbReference type="RefSeq" id="WP_379509718.1">
    <property type="nucleotide sequence ID" value="NZ_JBHRTQ010000007.1"/>
</dbReference>
<evidence type="ECO:0000256" key="1">
    <source>
        <dbReference type="SAM" id="MobiDB-lite"/>
    </source>
</evidence>
<keyword evidence="2" id="KW-1133">Transmembrane helix</keyword>
<evidence type="ECO:0000313" key="4">
    <source>
        <dbReference type="Proteomes" id="UP001595604"/>
    </source>
</evidence>
<dbReference type="EMBL" id="JBHRTQ010000007">
    <property type="protein sequence ID" value="MFC3174361.1"/>
    <property type="molecule type" value="Genomic_DNA"/>
</dbReference>
<protein>
    <submittedName>
        <fullName evidence="3">Uncharacterized protein</fullName>
    </submittedName>
</protein>
<evidence type="ECO:0000256" key="2">
    <source>
        <dbReference type="SAM" id="Phobius"/>
    </source>
</evidence>
<keyword evidence="2" id="KW-0472">Membrane</keyword>
<proteinExistence type="predicted"/>
<feature type="region of interest" description="Disordered" evidence="1">
    <location>
        <begin position="1"/>
        <end position="41"/>
    </location>
</feature>
<sequence>MKDDNRGEPEATATKRARLRRKVGESEAAMARSPLPERDPPDGYTALAMDYPFALVLGGLALGAVAGALLPRSAGGRLVRGAIAVAGVAGELGLAYGRHALESASEMSSDGRQRIGALGGKAASVATQAASEAGTAATKAIGTAGEAAGEIAGNARDTGLKIARQVIRLTSHLRH</sequence>
<name>A0ABV7INW3_9SPHN</name>
<accession>A0ABV7INW3</accession>
<gene>
    <name evidence="3" type="ORF">ACFOD9_08860</name>
</gene>
<keyword evidence="4" id="KW-1185">Reference proteome</keyword>
<reference evidence="4" key="1">
    <citation type="journal article" date="2019" name="Int. J. Syst. Evol. Microbiol.">
        <title>The Global Catalogue of Microorganisms (GCM) 10K type strain sequencing project: providing services to taxonomists for standard genome sequencing and annotation.</title>
        <authorList>
            <consortium name="The Broad Institute Genomics Platform"/>
            <consortium name="The Broad Institute Genome Sequencing Center for Infectious Disease"/>
            <person name="Wu L."/>
            <person name="Ma J."/>
        </authorList>
    </citation>
    <scope>NUCLEOTIDE SEQUENCE [LARGE SCALE GENOMIC DNA]</scope>
    <source>
        <strain evidence="4">KCTC 42984</strain>
    </source>
</reference>
<evidence type="ECO:0000313" key="3">
    <source>
        <dbReference type="EMBL" id="MFC3174361.1"/>
    </source>
</evidence>
<keyword evidence="2" id="KW-0812">Transmembrane</keyword>
<dbReference type="Proteomes" id="UP001595604">
    <property type="component" value="Unassembled WGS sequence"/>
</dbReference>
<feature type="transmembrane region" description="Helical" evidence="2">
    <location>
        <begin position="51"/>
        <end position="70"/>
    </location>
</feature>
<organism evidence="3 4">
    <name type="scientific">Novosphingobium bradum</name>
    <dbReference type="NCBI Taxonomy" id="1737444"/>
    <lineage>
        <taxon>Bacteria</taxon>
        <taxon>Pseudomonadati</taxon>
        <taxon>Pseudomonadota</taxon>
        <taxon>Alphaproteobacteria</taxon>
        <taxon>Sphingomonadales</taxon>
        <taxon>Sphingomonadaceae</taxon>
        <taxon>Novosphingobium</taxon>
    </lineage>
</organism>
<comment type="caution">
    <text evidence="3">The sequence shown here is derived from an EMBL/GenBank/DDBJ whole genome shotgun (WGS) entry which is preliminary data.</text>
</comment>